<feature type="transmembrane region" description="Helical" evidence="6">
    <location>
        <begin position="250"/>
        <end position="268"/>
    </location>
</feature>
<dbReference type="Gene3D" id="1.20.1070.10">
    <property type="entry name" value="Rhodopsin 7-helix transmembrane proteins"/>
    <property type="match status" value="7"/>
</dbReference>
<comment type="subcellular location">
    <subcellularLocation>
        <location evidence="1">Cell membrane</location>
        <topology evidence="1">Multi-pass membrane protein</topology>
    </subcellularLocation>
</comment>
<feature type="transmembrane region" description="Helical" evidence="6">
    <location>
        <begin position="1468"/>
        <end position="1489"/>
    </location>
</feature>
<feature type="transmembrane region" description="Helical" evidence="6">
    <location>
        <begin position="366"/>
        <end position="387"/>
    </location>
</feature>
<evidence type="ECO:0000256" key="1">
    <source>
        <dbReference type="ARBA" id="ARBA00004651"/>
    </source>
</evidence>
<feature type="transmembrane region" description="Helical" evidence="6">
    <location>
        <begin position="6"/>
        <end position="27"/>
    </location>
</feature>
<feature type="domain" description="G-protein coupled receptors family 1 profile" evidence="7">
    <location>
        <begin position="973"/>
        <end position="1212"/>
    </location>
</feature>
<dbReference type="PRINTS" id="PR00237">
    <property type="entry name" value="GPCRRHODOPSN"/>
</dbReference>
<dbReference type="SMART" id="SM01381">
    <property type="entry name" value="7TM_GPCR_Srsx"/>
    <property type="match status" value="1"/>
</dbReference>
<evidence type="ECO:0000256" key="5">
    <source>
        <dbReference type="ARBA" id="ARBA00023136"/>
    </source>
</evidence>
<feature type="transmembrane region" description="Helical" evidence="6">
    <location>
        <begin position="534"/>
        <end position="553"/>
    </location>
</feature>
<feature type="transmembrane region" description="Helical" evidence="6">
    <location>
        <begin position="1108"/>
        <end position="1129"/>
    </location>
</feature>
<feature type="domain" description="G-protein coupled receptors family 1 profile" evidence="7">
    <location>
        <begin position="1281"/>
        <end position="1521"/>
    </location>
</feature>
<sequence length="1545" mass="173125">MLVFRIAQWFGRIIISSCLIISIASYAKIFLALRRHQAQIQDHVQQQPGQPNALNMAQYRKAVYSALLVQLVLLACYVPVSVVAIVMIHRQGNLSHLVVALGISGTLANLNSTLNPFLYCWKISEVRQVVKQTIRQALCCPERIMLISNFTRSGTQTKTFEELLCSSSLTGGLQKASLSFAALNILLAITAFVGNSLILIVLHKDSSLHPTSKLLYRCLATTDLLVGLVSQPLAASSWIYRQIVTLKRTYIVVVTFWVLSSVAALCYTLDYRISIWYGITVIPLCHVISIVSYTKIFCALGHHHTQIQDHVQQQPSQSHAVNTTQYKKAVYNALWVQLALVACYLPYGLVQIVIRQSKTYSSHLVIMRGAANILAFFNSTIMLISNFTRSGTQMKKFEELLCSSSLVGGLQKASLSFAAVNILLSITAFVGNSLILIALHKESSLHPPSKLLYRCLAITDLLVGLVSQPLAASGWMFITHKHWIPCRYVSTAAVITSHVLSGVSLLTMTAISVDRLLALSLGLRYRYIVTFKRASIVVVTFWVQSSVAALCYALDYRIYIWYGITVIPLSYVISIVSYTKIFCALNHHHTQIQDHVQQQPSQPNAVNTAQYKKAVYNALWVQLALIVCYFPYYYSLVEIAIRQSKIYSSHLVIRAGVTSTVIYFNSTLNPFLYCWKISEVRQAVKQTIRQAFSLIVAHVVQTKYFLLQSKINCKKKETCDRIMSTTNFSTGGTQTITFEELLCSHSLVGGLQQESLSFAALNILLSITAFVGNSLILVALHKDSSLHPPSKLFYRCLATTDLLVGLVSQPLAASSWMFSTHEHWIPCRYASTATFITSHVLCGVSLLTMTAISVDRLLALLLGLRYRQIITLKCTYVVVVIFWVQSSVAALCYALGYRIANWYGLTVVPLCYFISIVSYTKIFCTLSHHQVQIRDHVQPSAMNTTQYKKAVLQQESLSFAALNILLSIIAFAGNSLILIALHKESSLHPPSKLFYCCLATTDLLVGLISQPLAVSSWIFSAHEHWIPCRYASTATLIVSHVLCGVSLLTMTAISVDRLLALLLRLRYRHIVTLKRTYIVVVTFWVLSSVAAFCYTLDHRITTWYGRTVVPLCYVISIVSYTKIFCALSHHHAQIRDRVQQPSQPNVLNTTKYKKAVYNALWVQLALVVCYLPYGLVQILIRQSKTYSWHLVIMRDVAGTSTFLNSTLNPFLYCWKISEVRQAVKQTIRQGFGFNIFLSITAILGNSPILVALHRESSLHPSSKLLYRCIFDILLSITTFLGNSLILVALNKESSLHPPSKLFYRCLATTDLLVGLVAQPLRVTYWMSVVHEHWSLCRYAGDAAYITGSVLCGVSLLTMAAISVDRLIALLSGLRYKEIVTLKHIYIIIASFWVLCLVASLCTIFDQRITALYALILVPLSLLISLASCTKILRTLRHHQAQVQNHIQQQPSQPNVLNMARYRKAVHSALWVELALVVCYTPCFIVGVVVTNSTTYSSHLFVTLQMTTILVYFNSTLNPFLYCWKISEVRKGMKLTIRQALCCPWS</sequence>
<keyword evidence="2" id="KW-1003">Cell membrane</keyword>
<feature type="transmembrane region" description="Helical" evidence="6">
    <location>
        <begin position="178"/>
        <end position="202"/>
    </location>
</feature>
<feature type="transmembrane region" description="Helical" evidence="6">
    <location>
        <begin position="1384"/>
        <end position="1404"/>
    </location>
</feature>
<name>A0AAU9WXC6_9CNID</name>
<dbReference type="GO" id="GO:0004930">
    <property type="term" value="F:G protein-coupled receptor activity"/>
    <property type="evidence" value="ECO:0007669"/>
    <property type="project" value="InterPro"/>
</dbReference>
<dbReference type="InterPro" id="IPR000276">
    <property type="entry name" value="GPCR_Rhodpsn"/>
</dbReference>
<feature type="transmembrane region" description="Helical" evidence="6">
    <location>
        <begin position="559"/>
        <end position="578"/>
    </location>
</feature>
<dbReference type="Pfam" id="PF00001">
    <property type="entry name" value="7tm_1"/>
    <property type="match status" value="4"/>
</dbReference>
<dbReference type="InterPro" id="IPR017452">
    <property type="entry name" value="GPCR_Rhodpsn_7TM"/>
</dbReference>
<feature type="domain" description="G-protein coupled receptors family 1 profile" evidence="7">
    <location>
        <begin position="772"/>
        <end position="891"/>
    </location>
</feature>
<dbReference type="GO" id="GO:0005886">
    <property type="term" value="C:plasma membrane"/>
    <property type="evidence" value="ECO:0007669"/>
    <property type="project" value="UniProtKB-SubCell"/>
</dbReference>
<keyword evidence="9" id="KW-1185">Reference proteome</keyword>
<feature type="transmembrane region" description="Helical" evidence="6">
    <location>
        <begin position="1264"/>
        <end position="1289"/>
    </location>
</feature>
<comment type="caution">
    <text evidence="8">The sequence shown here is derived from an EMBL/GenBank/DDBJ whole genome shotgun (WGS) entry which is preliminary data.</text>
</comment>
<feature type="transmembrane region" description="Helical" evidence="6">
    <location>
        <begin position="334"/>
        <end position="354"/>
    </location>
</feature>
<dbReference type="PROSITE" id="PS50262">
    <property type="entry name" value="G_PROTEIN_RECEP_F1_2"/>
    <property type="match status" value="5"/>
</dbReference>
<evidence type="ECO:0000256" key="4">
    <source>
        <dbReference type="ARBA" id="ARBA00022989"/>
    </source>
</evidence>
<evidence type="ECO:0000313" key="8">
    <source>
        <dbReference type="EMBL" id="CAH3129439.1"/>
    </source>
</evidence>
<feature type="transmembrane region" description="Helical" evidence="6">
    <location>
        <begin position="1342"/>
        <end position="1363"/>
    </location>
</feature>
<dbReference type="PANTHER" id="PTHR22750">
    <property type="entry name" value="G-PROTEIN COUPLED RECEPTOR"/>
    <property type="match status" value="1"/>
</dbReference>
<dbReference type="CDD" id="cd00637">
    <property type="entry name" value="7tm_classA_rhodopsin-like"/>
    <property type="match status" value="6"/>
</dbReference>
<evidence type="ECO:0000256" key="6">
    <source>
        <dbReference type="SAM" id="Phobius"/>
    </source>
</evidence>
<feature type="transmembrane region" description="Helical" evidence="6">
    <location>
        <begin position="832"/>
        <end position="854"/>
    </location>
</feature>
<reference evidence="8 9" key="1">
    <citation type="submission" date="2022-05" db="EMBL/GenBank/DDBJ databases">
        <authorList>
            <consortium name="Genoscope - CEA"/>
            <person name="William W."/>
        </authorList>
    </citation>
    <scope>NUCLEOTIDE SEQUENCE [LARGE SCALE GENOMIC DNA]</scope>
</reference>
<keyword evidence="3 6" id="KW-0812">Transmembrane</keyword>
<evidence type="ECO:0000259" key="7">
    <source>
        <dbReference type="PROSITE" id="PS50262"/>
    </source>
</evidence>
<feature type="transmembrane region" description="Helical" evidence="6">
    <location>
        <begin position="1160"/>
        <end position="1180"/>
    </location>
</feature>
<keyword evidence="5 6" id="KW-0472">Membrane</keyword>
<feature type="transmembrane region" description="Helical" evidence="6">
    <location>
        <begin position="614"/>
        <end position="634"/>
    </location>
</feature>
<protein>
    <recommendedName>
        <fullName evidence="7">G-protein coupled receptors family 1 profile domain-containing protein</fullName>
    </recommendedName>
</protein>
<organism evidence="8 9">
    <name type="scientific">Pocillopora meandrina</name>
    <dbReference type="NCBI Taxonomy" id="46732"/>
    <lineage>
        <taxon>Eukaryota</taxon>
        <taxon>Metazoa</taxon>
        <taxon>Cnidaria</taxon>
        <taxon>Anthozoa</taxon>
        <taxon>Hexacorallia</taxon>
        <taxon>Scleractinia</taxon>
        <taxon>Astrocoeniina</taxon>
        <taxon>Pocilloporidae</taxon>
        <taxon>Pocillopora</taxon>
    </lineage>
</organism>
<feature type="transmembrane region" description="Helical" evidence="6">
    <location>
        <begin position="62"/>
        <end position="88"/>
    </location>
</feature>
<feature type="transmembrane region" description="Helical" evidence="6">
    <location>
        <begin position="1410"/>
        <end position="1432"/>
    </location>
</feature>
<feature type="transmembrane region" description="Helical" evidence="6">
    <location>
        <begin position="491"/>
        <end position="513"/>
    </location>
</feature>
<keyword evidence="4 6" id="KW-1133">Transmembrane helix</keyword>
<dbReference type="Proteomes" id="UP001159428">
    <property type="component" value="Unassembled WGS sequence"/>
</dbReference>
<feature type="domain" description="G-protein coupled receptors family 1 profile" evidence="7">
    <location>
        <begin position="1"/>
        <end position="119"/>
    </location>
</feature>
<feature type="transmembrane region" description="Helical" evidence="6">
    <location>
        <begin position="957"/>
        <end position="981"/>
    </location>
</feature>
<feature type="transmembrane region" description="Helical" evidence="6">
    <location>
        <begin position="1031"/>
        <end position="1055"/>
    </location>
</feature>
<evidence type="ECO:0000256" key="3">
    <source>
        <dbReference type="ARBA" id="ARBA00022692"/>
    </source>
</evidence>
<feature type="transmembrane region" description="Helical" evidence="6">
    <location>
        <begin position="875"/>
        <end position="896"/>
    </location>
</feature>
<feature type="transmembrane region" description="Helical" evidence="6">
    <location>
        <begin position="1231"/>
        <end position="1252"/>
    </location>
</feature>
<gene>
    <name evidence="8" type="ORF">PMEA_00013947</name>
</gene>
<feature type="transmembrane region" description="Helical" evidence="6">
    <location>
        <begin position="756"/>
        <end position="780"/>
    </location>
</feature>
<feature type="transmembrane region" description="Helical" evidence="6">
    <location>
        <begin position="902"/>
        <end position="924"/>
    </location>
</feature>
<evidence type="ECO:0000256" key="2">
    <source>
        <dbReference type="ARBA" id="ARBA00022475"/>
    </source>
</evidence>
<proteinExistence type="predicted"/>
<feature type="transmembrane region" description="Helical" evidence="6">
    <location>
        <begin position="1301"/>
        <end position="1322"/>
    </location>
</feature>
<feature type="transmembrane region" description="Helical" evidence="6">
    <location>
        <begin position="1501"/>
        <end position="1523"/>
    </location>
</feature>
<feature type="transmembrane region" description="Helical" evidence="6">
    <location>
        <begin position="415"/>
        <end position="439"/>
    </location>
</feature>
<accession>A0AAU9WXC6</accession>
<feature type="domain" description="G-protein coupled receptors family 1 profile" evidence="7">
    <location>
        <begin position="431"/>
        <end position="673"/>
    </location>
</feature>
<dbReference type="SUPFAM" id="SSF81321">
    <property type="entry name" value="Family A G protein-coupled receptor-like"/>
    <property type="match status" value="6"/>
</dbReference>
<dbReference type="EMBL" id="CALNXJ010000024">
    <property type="protein sequence ID" value="CAH3129439.1"/>
    <property type="molecule type" value="Genomic_DNA"/>
</dbReference>
<feature type="transmembrane region" description="Helical" evidence="6">
    <location>
        <begin position="1075"/>
        <end position="1096"/>
    </location>
</feature>
<feature type="transmembrane region" description="Helical" evidence="6">
    <location>
        <begin position="275"/>
        <end position="293"/>
    </location>
</feature>
<evidence type="ECO:0000313" key="9">
    <source>
        <dbReference type="Proteomes" id="UP001159428"/>
    </source>
</evidence>